<organism evidence="3 4">
    <name type="scientific">Catellatospora citrea</name>
    <dbReference type="NCBI Taxonomy" id="53366"/>
    <lineage>
        <taxon>Bacteria</taxon>
        <taxon>Bacillati</taxon>
        <taxon>Actinomycetota</taxon>
        <taxon>Actinomycetes</taxon>
        <taxon>Micromonosporales</taxon>
        <taxon>Micromonosporaceae</taxon>
        <taxon>Catellatospora</taxon>
    </lineage>
</organism>
<proteinExistence type="predicted"/>
<dbReference type="GO" id="GO:0016491">
    <property type="term" value="F:oxidoreductase activity"/>
    <property type="evidence" value="ECO:0007669"/>
    <property type="project" value="UniProtKB-KW"/>
</dbReference>
<dbReference type="PANTHER" id="PTHR43625">
    <property type="entry name" value="AFLATOXIN B1 ALDEHYDE REDUCTASE"/>
    <property type="match status" value="1"/>
</dbReference>
<dbReference type="Pfam" id="PF00248">
    <property type="entry name" value="Aldo_ket_red"/>
    <property type="match status" value="1"/>
</dbReference>
<reference evidence="3 4" key="1">
    <citation type="submission" date="2021-01" db="EMBL/GenBank/DDBJ databases">
        <title>Whole genome shotgun sequence of Catellatospora citrea NBRC 14495.</title>
        <authorList>
            <person name="Komaki H."/>
            <person name="Tamura T."/>
        </authorList>
    </citation>
    <scope>NUCLEOTIDE SEQUENCE [LARGE SCALE GENOMIC DNA]</scope>
    <source>
        <strain evidence="3 4">NBRC 14495</strain>
    </source>
</reference>
<evidence type="ECO:0000313" key="4">
    <source>
        <dbReference type="Proteomes" id="UP000659904"/>
    </source>
</evidence>
<dbReference type="GO" id="GO:0005737">
    <property type="term" value="C:cytoplasm"/>
    <property type="evidence" value="ECO:0007669"/>
    <property type="project" value="TreeGrafter"/>
</dbReference>
<keyword evidence="1" id="KW-0560">Oxidoreductase</keyword>
<dbReference type="PANTHER" id="PTHR43625:SF40">
    <property type="entry name" value="ALDO-KETO REDUCTASE YAKC [NADP(+)]"/>
    <property type="match status" value="1"/>
</dbReference>
<dbReference type="InterPro" id="IPR050791">
    <property type="entry name" value="Aldo-Keto_reductase"/>
</dbReference>
<dbReference type="Gene3D" id="3.20.20.100">
    <property type="entry name" value="NADP-dependent oxidoreductase domain"/>
    <property type="match status" value="1"/>
</dbReference>
<dbReference type="PROSITE" id="PS51257">
    <property type="entry name" value="PROKAR_LIPOPROTEIN"/>
    <property type="match status" value="1"/>
</dbReference>
<dbReference type="InterPro" id="IPR036812">
    <property type="entry name" value="NAD(P)_OxRdtase_dom_sf"/>
</dbReference>
<feature type="domain" description="NADP-dependent oxidoreductase" evidence="2">
    <location>
        <begin position="16"/>
        <end position="311"/>
    </location>
</feature>
<comment type="caution">
    <text evidence="3">The sequence shown here is derived from an EMBL/GenBank/DDBJ whole genome shotgun (WGS) entry which is preliminary data.</text>
</comment>
<dbReference type="RefSeq" id="WP_120318939.1">
    <property type="nucleotide sequence ID" value="NZ_BONH01000019.1"/>
</dbReference>
<protein>
    <submittedName>
        <fullName evidence="3">Oxidoreductase</fullName>
    </submittedName>
</protein>
<dbReference type="Proteomes" id="UP000659904">
    <property type="component" value="Unassembled WGS sequence"/>
</dbReference>
<keyword evidence="4" id="KW-1185">Reference proteome</keyword>
<evidence type="ECO:0000259" key="2">
    <source>
        <dbReference type="Pfam" id="PF00248"/>
    </source>
</evidence>
<name>A0A8J3P081_9ACTN</name>
<evidence type="ECO:0000313" key="3">
    <source>
        <dbReference type="EMBL" id="GIF99057.1"/>
    </source>
</evidence>
<sequence length="332" mass="34913">MRQLPLGRTGPMVSAMGLGCMSINTTYDPSDENEALATLHRAVELGVTFFDTAEPCGLGANERVVGRGLAASRDDVTIATKVGFAHTHDGRTALVDGRPVVDGRPEHIVKAIDGSLTRLATDRIDLVYLHRTDPTVPIEHTVTAMADLVQAGKVRHLGLCEASAATIRRAHAVQPITAVQTEYSLFDRSAERNGVLSAVRELGIGFVPCSPLGQGLLTGPFPRQHLNATVVGTFDPLPQDDTLTANKRVIATIGRVAAAKGVAASQLAIAWTMADGAVPIPGTRHLRHLEENLAAADVSLTAEELAALDAAAPIGAAADECHSPESMALLTR</sequence>
<gene>
    <name evidence="3" type="ORF">Cci01nite_41510</name>
</gene>
<accession>A0A8J3P081</accession>
<dbReference type="InterPro" id="IPR023210">
    <property type="entry name" value="NADP_OxRdtase_dom"/>
</dbReference>
<dbReference type="EMBL" id="BONH01000019">
    <property type="protein sequence ID" value="GIF99057.1"/>
    <property type="molecule type" value="Genomic_DNA"/>
</dbReference>
<dbReference type="SUPFAM" id="SSF51430">
    <property type="entry name" value="NAD(P)-linked oxidoreductase"/>
    <property type="match status" value="1"/>
</dbReference>
<dbReference type="AlphaFoldDB" id="A0A8J3P081"/>
<evidence type="ECO:0000256" key="1">
    <source>
        <dbReference type="ARBA" id="ARBA00023002"/>
    </source>
</evidence>